<gene>
    <name evidence="2" type="ORF">HNV11_21385</name>
</gene>
<dbReference type="EMBL" id="CP053435">
    <property type="protein sequence ID" value="QJW91751.1"/>
    <property type="molecule type" value="Genomic_DNA"/>
</dbReference>
<evidence type="ECO:0000313" key="3">
    <source>
        <dbReference type="Proteomes" id="UP000502756"/>
    </source>
</evidence>
<reference evidence="2 3" key="1">
    <citation type="submission" date="2020-05" db="EMBL/GenBank/DDBJ databases">
        <title>Genome sequencing of Spirosoma sp. TS118.</title>
        <authorList>
            <person name="Lee J.-H."/>
            <person name="Jeong S."/>
            <person name="Zhao L."/>
            <person name="Jung J.-H."/>
            <person name="Kim M.-K."/>
            <person name="Lim S."/>
        </authorList>
    </citation>
    <scope>NUCLEOTIDE SEQUENCE [LARGE SCALE GENOMIC DNA]</scope>
    <source>
        <strain evidence="2 3">TS118</strain>
    </source>
</reference>
<keyword evidence="1" id="KW-0472">Membrane</keyword>
<dbReference type="Proteomes" id="UP000502756">
    <property type="component" value="Chromosome"/>
</dbReference>
<proteinExistence type="predicted"/>
<dbReference type="KEGG" id="stae:HNV11_21385"/>
<dbReference type="AlphaFoldDB" id="A0A6M5YEK5"/>
<accession>A0A6M5YEK5</accession>
<evidence type="ECO:0000256" key="1">
    <source>
        <dbReference type="SAM" id="Phobius"/>
    </source>
</evidence>
<keyword evidence="1" id="KW-1133">Transmembrane helix</keyword>
<feature type="transmembrane region" description="Helical" evidence="1">
    <location>
        <begin position="6"/>
        <end position="24"/>
    </location>
</feature>
<name>A0A6M5YEK5_9BACT</name>
<evidence type="ECO:0000313" key="2">
    <source>
        <dbReference type="EMBL" id="QJW91751.1"/>
    </source>
</evidence>
<protein>
    <submittedName>
        <fullName evidence="2">Uncharacterized protein</fullName>
    </submittedName>
</protein>
<dbReference type="RefSeq" id="WP_171741606.1">
    <property type="nucleotide sequence ID" value="NZ_CP053435.1"/>
</dbReference>
<sequence length="77" mass="9175">MSILLFYLVFTLCVMLIGMAVSNIRHRQALRRYNQQVLKAVRKVKDRFKTKQYIQLNYGMQRPGDPSRQMMHEVNSN</sequence>
<keyword evidence="1" id="KW-0812">Transmembrane</keyword>
<organism evidence="2 3">
    <name type="scientific">Spirosoma taeanense</name>
    <dbReference type="NCBI Taxonomy" id="2735870"/>
    <lineage>
        <taxon>Bacteria</taxon>
        <taxon>Pseudomonadati</taxon>
        <taxon>Bacteroidota</taxon>
        <taxon>Cytophagia</taxon>
        <taxon>Cytophagales</taxon>
        <taxon>Cytophagaceae</taxon>
        <taxon>Spirosoma</taxon>
    </lineage>
</organism>
<keyword evidence="3" id="KW-1185">Reference proteome</keyword>